<dbReference type="PROSITE" id="PS51257">
    <property type="entry name" value="PROKAR_LIPOPROTEIN"/>
    <property type="match status" value="1"/>
</dbReference>
<evidence type="ECO:0008006" key="2">
    <source>
        <dbReference type="Google" id="ProtNLM"/>
    </source>
</evidence>
<dbReference type="RefSeq" id="WP_296942830.1">
    <property type="nucleotide sequence ID" value="NZ_LT599032.1"/>
</dbReference>
<dbReference type="InterPro" id="IPR025347">
    <property type="entry name" value="DUF4251"/>
</dbReference>
<dbReference type="AlphaFoldDB" id="A0A212JXG8"/>
<protein>
    <recommendedName>
        <fullName evidence="2">DUF4251 domain-containing protein</fullName>
    </recommendedName>
</protein>
<accession>A0A212JXG8</accession>
<name>A0A212JXG8_9BACT</name>
<evidence type="ECO:0000313" key="1">
    <source>
        <dbReference type="EMBL" id="SBW04141.1"/>
    </source>
</evidence>
<sequence length="178" mass="19533">MKAIVFLLTSIMLIFAGCKTQQDPLKAAAEEAEQKMWYEKAVQALNDREFVLEAERIDFRNGRFAYVTANTNFISMHGDKATIQMAFNSPYAGPNGIGGITVDGRASNVKIQTDKKGNVTFSMTVQGAAVSATVTLRLTNGTNQCNATINPNFNSNTINFRGELYQEADSNVYKGRSL</sequence>
<organism evidence="1">
    <name type="scientific">uncultured Dysgonomonas sp</name>
    <dbReference type="NCBI Taxonomy" id="206096"/>
    <lineage>
        <taxon>Bacteria</taxon>
        <taxon>Pseudomonadati</taxon>
        <taxon>Bacteroidota</taxon>
        <taxon>Bacteroidia</taxon>
        <taxon>Bacteroidales</taxon>
        <taxon>Dysgonomonadaceae</taxon>
        <taxon>Dysgonomonas</taxon>
        <taxon>environmental samples</taxon>
    </lineage>
</organism>
<dbReference type="Gene3D" id="2.40.128.410">
    <property type="match status" value="1"/>
</dbReference>
<dbReference type="EMBL" id="FLUM01000003">
    <property type="protein sequence ID" value="SBW04141.1"/>
    <property type="molecule type" value="Genomic_DNA"/>
</dbReference>
<reference evidence="1" key="1">
    <citation type="submission" date="2016-04" db="EMBL/GenBank/DDBJ databases">
        <authorList>
            <person name="Evans L.H."/>
            <person name="Alamgir A."/>
            <person name="Owens N."/>
            <person name="Weber N.D."/>
            <person name="Virtaneva K."/>
            <person name="Barbian K."/>
            <person name="Babar A."/>
            <person name="Rosenke K."/>
        </authorList>
    </citation>
    <scope>NUCLEOTIDE SEQUENCE</scope>
    <source>
        <strain evidence="1">86-1</strain>
    </source>
</reference>
<proteinExistence type="predicted"/>
<dbReference type="Pfam" id="PF14059">
    <property type="entry name" value="DUF4251"/>
    <property type="match status" value="1"/>
</dbReference>
<gene>
    <name evidence="1" type="ORF">KL86DYS1_30761</name>
</gene>